<feature type="domain" description="Tyr recombinase" evidence="5">
    <location>
        <begin position="130"/>
        <end position="320"/>
    </location>
</feature>
<dbReference type="PANTHER" id="PTHR30349:SF41">
    <property type="entry name" value="INTEGRASE_RECOMBINASE PROTEIN MJ0367-RELATED"/>
    <property type="match status" value="1"/>
</dbReference>
<dbReference type="RefSeq" id="WP_278492299.1">
    <property type="nucleotide sequence ID" value="NZ_JACCQJ010000002.1"/>
</dbReference>
<dbReference type="InterPro" id="IPR002104">
    <property type="entry name" value="Integrase_catalytic"/>
</dbReference>
<name>A0A8T3VZH4_METMI</name>
<dbReference type="PROSITE" id="PS51898">
    <property type="entry name" value="TYR_RECOMBINASE"/>
    <property type="match status" value="1"/>
</dbReference>
<evidence type="ECO:0000313" key="7">
    <source>
        <dbReference type="EMBL" id="MBG0769667.1"/>
    </source>
</evidence>
<dbReference type="InterPro" id="IPR050090">
    <property type="entry name" value="Tyrosine_recombinase_XerCD"/>
</dbReference>
<proteinExistence type="predicted"/>
<reference evidence="7" key="1">
    <citation type="submission" date="2020-07" db="EMBL/GenBank/DDBJ databases">
        <title>Severe corrosion of carbon steel in oil field produced water can be linked to methanogenic archaea containing a special type of NiFe hydrogenase.</title>
        <authorList>
            <person name="Lahme S."/>
            <person name="Mand J."/>
            <person name="Longwell J."/>
            <person name="Smith R."/>
            <person name="Enning D."/>
        </authorList>
    </citation>
    <scope>NUCLEOTIDE SEQUENCE</scope>
    <source>
        <strain evidence="7">MIC098Bin5</strain>
    </source>
</reference>
<dbReference type="GO" id="GO:0003677">
    <property type="term" value="F:DNA binding"/>
    <property type="evidence" value="ECO:0007669"/>
    <property type="project" value="UniProtKB-UniRule"/>
</dbReference>
<feature type="domain" description="Core-binding (CB)" evidence="6">
    <location>
        <begin position="17"/>
        <end position="107"/>
    </location>
</feature>
<dbReference type="Gene3D" id="1.10.443.10">
    <property type="entry name" value="Intergrase catalytic core"/>
    <property type="match status" value="1"/>
</dbReference>
<evidence type="ECO:0000313" key="8">
    <source>
        <dbReference type="Proteomes" id="UP000714405"/>
    </source>
</evidence>
<comment type="caution">
    <text evidence="7">The sequence shown here is derived from an EMBL/GenBank/DDBJ whole genome shotgun (WGS) entry which is preliminary data.</text>
</comment>
<sequence>MENIKNLILFKPEKRKAETNEKIEEILEFYRVERDFDGIKPATIKGDTTRLRVVLDFVYNSLEKDLKDLENADFVKFFNYLEKERNVSRHTLNHYFNLLKIFFRIMRLKNFKSFEEETKERGRYSKFEVKHYDAVNREQLNDILKSVLDSTSGSRIRDTIIIRTLWDTGARVTEVLNLNVGDIDHKEGVIKLTNTKGKEERLVIVSEEVLELIKHLIEHNRHNDADSPIFQSRTGDRLYNGRISQVFRDAVNELKNKGKLPKNRKIVIHSLRHGRAVELLNSGLGIDIVKEYLGHKSIETTLYYSHSKERQKVMLKNIRKML</sequence>
<dbReference type="Proteomes" id="UP000714405">
    <property type="component" value="Unassembled WGS sequence"/>
</dbReference>
<dbReference type="SUPFAM" id="SSF56349">
    <property type="entry name" value="DNA breaking-rejoining enzymes"/>
    <property type="match status" value="1"/>
</dbReference>
<dbReference type="Pfam" id="PF00589">
    <property type="entry name" value="Phage_integrase"/>
    <property type="match status" value="1"/>
</dbReference>
<protein>
    <submittedName>
        <fullName evidence="7">Tyrosine-type recombinase/integrase</fullName>
    </submittedName>
</protein>
<evidence type="ECO:0000256" key="1">
    <source>
        <dbReference type="ARBA" id="ARBA00022908"/>
    </source>
</evidence>
<dbReference type="GO" id="GO:0015074">
    <property type="term" value="P:DNA integration"/>
    <property type="evidence" value="ECO:0007669"/>
    <property type="project" value="UniProtKB-KW"/>
</dbReference>
<dbReference type="InterPro" id="IPR013762">
    <property type="entry name" value="Integrase-like_cat_sf"/>
</dbReference>
<evidence type="ECO:0000256" key="4">
    <source>
        <dbReference type="PROSITE-ProRule" id="PRU01248"/>
    </source>
</evidence>
<gene>
    <name evidence="7" type="ORF">H0S71_07215</name>
</gene>
<keyword evidence="1" id="KW-0229">DNA integration</keyword>
<dbReference type="PANTHER" id="PTHR30349">
    <property type="entry name" value="PHAGE INTEGRASE-RELATED"/>
    <property type="match status" value="1"/>
</dbReference>
<dbReference type="Pfam" id="PF13495">
    <property type="entry name" value="Phage_int_SAM_4"/>
    <property type="match status" value="1"/>
</dbReference>
<evidence type="ECO:0000256" key="2">
    <source>
        <dbReference type="ARBA" id="ARBA00023125"/>
    </source>
</evidence>
<dbReference type="CDD" id="cd00397">
    <property type="entry name" value="DNA_BRE_C"/>
    <property type="match status" value="1"/>
</dbReference>
<dbReference type="InterPro" id="IPR011010">
    <property type="entry name" value="DNA_brk_join_enz"/>
</dbReference>
<dbReference type="Gene3D" id="1.10.150.130">
    <property type="match status" value="1"/>
</dbReference>
<organism evidence="7 8">
    <name type="scientific">Methanococcus maripaludis</name>
    <name type="common">Methanococcus deltae</name>
    <dbReference type="NCBI Taxonomy" id="39152"/>
    <lineage>
        <taxon>Archaea</taxon>
        <taxon>Methanobacteriati</taxon>
        <taxon>Methanobacteriota</taxon>
        <taxon>Methanomada group</taxon>
        <taxon>Methanococci</taxon>
        <taxon>Methanococcales</taxon>
        <taxon>Methanococcaceae</taxon>
        <taxon>Methanococcus</taxon>
    </lineage>
</organism>
<dbReference type="InterPro" id="IPR004107">
    <property type="entry name" value="Integrase_SAM-like_N"/>
</dbReference>
<dbReference type="AlphaFoldDB" id="A0A8T3VZH4"/>
<dbReference type="GO" id="GO:0006310">
    <property type="term" value="P:DNA recombination"/>
    <property type="evidence" value="ECO:0007669"/>
    <property type="project" value="UniProtKB-KW"/>
</dbReference>
<keyword evidence="2 4" id="KW-0238">DNA-binding</keyword>
<evidence type="ECO:0000259" key="6">
    <source>
        <dbReference type="PROSITE" id="PS51900"/>
    </source>
</evidence>
<accession>A0A8T3VZH4</accession>
<dbReference type="InterPro" id="IPR044068">
    <property type="entry name" value="CB"/>
</dbReference>
<dbReference type="EMBL" id="JACCQJ010000002">
    <property type="protein sequence ID" value="MBG0769667.1"/>
    <property type="molecule type" value="Genomic_DNA"/>
</dbReference>
<evidence type="ECO:0000256" key="3">
    <source>
        <dbReference type="ARBA" id="ARBA00023172"/>
    </source>
</evidence>
<evidence type="ECO:0000259" key="5">
    <source>
        <dbReference type="PROSITE" id="PS51898"/>
    </source>
</evidence>
<keyword evidence="3" id="KW-0233">DNA recombination</keyword>
<dbReference type="PROSITE" id="PS51900">
    <property type="entry name" value="CB"/>
    <property type="match status" value="1"/>
</dbReference>
<dbReference type="InterPro" id="IPR010998">
    <property type="entry name" value="Integrase_recombinase_N"/>
</dbReference>